<evidence type="ECO:0000259" key="12">
    <source>
        <dbReference type="PROSITE" id="PS50873"/>
    </source>
</evidence>
<dbReference type="GO" id="GO:0070301">
    <property type="term" value="P:cellular response to hydrogen peroxide"/>
    <property type="evidence" value="ECO:0007669"/>
    <property type="project" value="TreeGrafter"/>
</dbReference>
<dbReference type="SUPFAM" id="SSF48113">
    <property type="entry name" value="Heme-dependent peroxidases"/>
    <property type="match status" value="2"/>
</dbReference>
<keyword evidence="2 9" id="KW-0349">Heme</keyword>
<organism evidence="13 14">
    <name type="scientific">Cytospora mali</name>
    <name type="common">Apple Valsa canker fungus</name>
    <name type="synonym">Valsa mali</name>
    <dbReference type="NCBI Taxonomy" id="578113"/>
    <lineage>
        <taxon>Eukaryota</taxon>
        <taxon>Fungi</taxon>
        <taxon>Dikarya</taxon>
        <taxon>Ascomycota</taxon>
        <taxon>Pezizomycotina</taxon>
        <taxon>Sordariomycetes</taxon>
        <taxon>Sordariomycetidae</taxon>
        <taxon>Diaporthales</taxon>
        <taxon>Cytosporaceae</taxon>
        <taxon>Cytospora</taxon>
    </lineage>
</organism>
<dbReference type="NCBIfam" id="TIGR00198">
    <property type="entry name" value="cat_per_HPI"/>
    <property type="match status" value="1"/>
</dbReference>
<accession>A0A194VVU3</accession>
<evidence type="ECO:0000256" key="4">
    <source>
        <dbReference type="ARBA" id="ARBA00023002"/>
    </source>
</evidence>
<dbReference type="PANTHER" id="PTHR30555:SF0">
    <property type="entry name" value="CATALASE-PEROXIDASE"/>
    <property type="match status" value="1"/>
</dbReference>
<dbReference type="PHI-base" id="PHI:8377"/>
<dbReference type="HAMAP" id="MF_01961">
    <property type="entry name" value="Catal_peroxid"/>
    <property type="match status" value="1"/>
</dbReference>
<dbReference type="GO" id="GO:0020037">
    <property type="term" value="F:heme binding"/>
    <property type="evidence" value="ECO:0007669"/>
    <property type="project" value="InterPro"/>
</dbReference>
<dbReference type="GO" id="GO:0005829">
    <property type="term" value="C:cytosol"/>
    <property type="evidence" value="ECO:0007669"/>
    <property type="project" value="TreeGrafter"/>
</dbReference>
<reference evidence="13" key="1">
    <citation type="submission" date="2014-12" db="EMBL/GenBank/DDBJ databases">
        <title>Genome Sequence of Valsa Canker Pathogens Uncovers a Specific Adaption of Colonization on Woody Bark.</title>
        <authorList>
            <person name="Yin Z."/>
            <person name="Liu H."/>
            <person name="Gao X."/>
            <person name="Li Z."/>
            <person name="Song N."/>
            <person name="Ke X."/>
            <person name="Dai Q."/>
            <person name="Wu Y."/>
            <person name="Sun Y."/>
            <person name="Xu J.-R."/>
            <person name="Kang Z.K."/>
            <person name="Wang L."/>
            <person name="Huang L."/>
        </authorList>
    </citation>
    <scope>NUCLEOTIDE SEQUENCE [LARGE SCALE GENOMIC DNA]</scope>
    <source>
        <strain evidence="13">03-8</strain>
    </source>
</reference>
<sequence length="790" mass="85708" precursor="true">MMPSSPSLQDCLRALLLASPLASAASCPFAQQQQQQQRSEWTPTRRQDSANAETSASFGVCAEKANVAGGGTRSRDWFPCQLRLDVLRQNAAESNPYGGDFDYAAAFSSLDYDALKADVKSLLTDSQEWWPADFGHYGGLFIRLSWHSAGTYRVYDGRGGSGMGQQRFSPLNSWPDNASLDKARRLLWPIKQKYGRSISWADLIVLAGTVALEDMGVPVLGFGAGRVDTWQADESIYWGSEDTWFPEGNVDRYNGSTDFYERADKLEVPLPATHMGLIYVNPQGPDGNPDPAASALDIRVTFSRMGMNDSETVALISGGHAFGKTHGAASSDEYLGPVPELATMGEQQLGWANSYGTGVGADAITTGIEVVWSKTPTQWSNDFLQSLWGNKWSVTKGPGGAWQWVALNGTLDYPSPFDNTTFNLPRMMTSDIALRSDATYANITQGYLKDFPKLTNDFAHAWFKLTHRDMGPVTRYLGPDVPAERMIWQDPLPESNGTTLTGSDISTLKQQILDSGVSTSALISTAWAAASTYRRTDKRGGANGARLRLEPQINWAVNNAGGTNLSTVLSALESIQSSYSTPVSLADLIVLGGSAAVEKAAQDAGFTNTSVPFTSGRVDATQDQTDVENFGYLEPRVDGFRNFGRGDNRGRTEEKLVDRANLLGLTAPEMTVLVGGLRVLNTNADGSSNGVFTKTPGKLTNDFFVNLLDMGTKWEDSDSGEIWQGLNRSTSAATWTGTRADLIFGSHAELRAISEVYAMADAGEKFVNDFLAAWTKVMNADRFDVGIGTI</sequence>
<dbReference type="FunFam" id="1.10.520.10:FF:000002">
    <property type="entry name" value="Catalase-peroxidase"/>
    <property type="match status" value="1"/>
</dbReference>
<proteinExistence type="inferred from homology"/>
<evidence type="ECO:0000256" key="1">
    <source>
        <dbReference type="ARBA" id="ARBA00022559"/>
    </source>
</evidence>
<dbReference type="GO" id="GO:0005576">
    <property type="term" value="C:extracellular region"/>
    <property type="evidence" value="ECO:0007669"/>
    <property type="project" value="UniProtKB-SubCell"/>
</dbReference>
<comment type="PTM">
    <text evidence="9">Formation of the three residue Trp-Tyr-Met cross-link is important for the catalase, but not the peroxidase activity of the enzyme.</text>
</comment>
<dbReference type="Gene3D" id="1.10.520.10">
    <property type="match status" value="2"/>
</dbReference>
<feature type="cross-link" description="Tryptophyl-tyrosyl-methioninium (Trp-Tyr) (with Met-305)" evidence="9">
    <location>
        <begin position="146"/>
        <end position="279"/>
    </location>
</feature>
<comment type="cofactor">
    <cofactor evidence="9">
        <name>heme b</name>
        <dbReference type="ChEBI" id="CHEBI:60344"/>
    </cofactor>
    <text evidence="9">Binds 1 heme b (iron(II)-protoporphyrin IX) group per monomer.</text>
</comment>
<feature type="signal peptide" evidence="9 10">
    <location>
        <begin position="1"/>
        <end position="24"/>
    </location>
</feature>
<dbReference type="Pfam" id="PF00141">
    <property type="entry name" value="peroxidase"/>
    <property type="match status" value="2"/>
</dbReference>
<keyword evidence="3 9" id="KW-0479">Metal-binding</keyword>
<dbReference type="InterPro" id="IPR002016">
    <property type="entry name" value="Haem_peroxidase"/>
</dbReference>
<evidence type="ECO:0000256" key="7">
    <source>
        <dbReference type="ARBA" id="ARBA00049145"/>
    </source>
</evidence>
<comment type="subunit">
    <text evidence="9">Homodimer; disulfide-linked.</text>
</comment>
<dbReference type="FunFam" id="1.10.420.10:FF:000004">
    <property type="entry name" value="Catalase-peroxidase"/>
    <property type="match status" value="1"/>
</dbReference>
<evidence type="ECO:0000256" key="2">
    <source>
        <dbReference type="ARBA" id="ARBA00022617"/>
    </source>
</evidence>
<name>A0A194VVU3_CYTMA</name>
<dbReference type="PANTHER" id="PTHR30555">
    <property type="entry name" value="HYDROPEROXIDASE I, BIFUNCTIONAL CATALASE-PEROXIDASE"/>
    <property type="match status" value="1"/>
</dbReference>
<protein>
    <recommendedName>
        <fullName evidence="9 10">Catalase-peroxidase</fullName>
        <shortName evidence="9">CP</shortName>
        <ecNumber evidence="9 10">1.11.1.21</ecNumber>
    </recommendedName>
    <alternativeName>
        <fullName evidence="9">Peroxidase/catalase</fullName>
    </alternativeName>
</protein>
<keyword evidence="9 10" id="KW-0732">Signal</keyword>
<comment type="subcellular location">
    <subcellularLocation>
        <location evidence="9">Secreted</location>
    </subcellularLocation>
</comment>
<keyword evidence="14" id="KW-1185">Reference proteome</keyword>
<feature type="region of interest" description="Disordered" evidence="11">
    <location>
        <begin position="32"/>
        <end position="53"/>
    </location>
</feature>
<feature type="chain" id="PRO_5008443820" description="Catalase-peroxidase" evidence="9 10">
    <location>
        <begin position="25"/>
        <end position="790"/>
    </location>
</feature>
<dbReference type="SMR" id="A0A194VVU3"/>
<keyword evidence="9" id="KW-0964">Secreted</keyword>
<dbReference type="InterPro" id="IPR000763">
    <property type="entry name" value="Catalase_peroxidase"/>
</dbReference>
<dbReference type="NCBIfam" id="NF011635">
    <property type="entry name" value="PRK15061.1"/>
    <property type="match status" value="1"/>
</dbReference>
<comment type="similarity">
    <text evidence="9 10">Belongs to the peroxidase family. Peroxidase/catalase subfamily.</text>
</comment>
<gene>
    <name evidence="9" type="primary">katG</name>
    <name evidence="13" type="ORF">VM1G_04628</name>
</gene>
<feature type="domain" description="Plant heme peroxidase family profile" evidence="12">
    <location>
        <begin position="180"/>
        <end position="484"/>
    </location>
</feature>
<dbReference type="EMBL" id="CM003101">
    <property type="protein sequence ID" value="KUI68351.1"/>
    <property type="molecule type" value="Genomic_DNA"/>
</dbReference>
<dbReference type="PROSITE" id="PS00436">
    <property type="entry name" value="PEROXIDASE_2"/>
    <property type="match status" value="1"/>
</dbReference>
<keyword evidence="5 9" id="KW-0408">Iron</keyword>
<feature type="cross-link" description="Tryptophyl-tyrosyl-methioninium (Tyr-Met) (with Trp-146)" evidence="9">
    <location>
        <begin position="279"/>
        <end position="305"/>
    </location>
</feature>
<evidence type="ECO:0000313" key="14">
    <source>
        <dbReference type="Proteomes" id="UP000078559"/>
    </source>
</evidence>
<dbReference type="Gene3D" id="1.10.420.10">
    <property type="entry name" value="Peroxidase, domain 2"/>
    <property type="match status" value="2"/>
</dbReference>
<comment type="catalytic activity">
    <reaction evidence="8 9 10">
        <text>H2O2 + AH2 = A + 2 H2O</text>
        <dbReference type="Rhea" id="RHEA:30275"/>
        <dbReference type="ChEBI" id="CHEBI:13193"/>
        <dbReference type="ChEBI" id="CHEBI:15377"/>
        <dbReference type="ChEBI" id="CHEBI:16240"/>
        <dbReference type="ChEBI" id="CHEBI:17499"/>
        <dbReference type="EC" id="1.11.1.21"/>
    </reaction>
</comment>
<dbReference type="PROSITE" id="PS50873">
    <property type="entry name" value="PEROXIDASE_4"/>
    <property type="match status" value="1"/>
</dbReference>
<dbReference type="OrthoDB" id="407695at2759"/>
<dbReference type="AlphaFoldDB" id="A0A194VVU3"/>
<keyword evidence="9" id="KW-1015">Disulfide bond</keyword>
<feature type="binding site" description="axial binding residue" evidence="9">
    <location>
        <position position="320"/>
    </location>
    <ligand>
        <name>heme</name>
        <dbReference type="ChEBI" id="CHEBI:30413"/>
    </ligand>
    <ligandPart>
        <name>Fe</name>
        <dbReference type="ChEBI" id="CHEBI:18248"/>
    </ligandPart>
</feature>
<evidence type="ECO:0000256" key="9">
    <source>
        <dbReference type="HAMAP-Rule" id="MF_03108"/>
    </source>
</evidence>
<comment type="function">
    <text evidence="9">Bifunctional enzyme with both catalase and broad-spectrum peroxidase activity. Confers resistance to H(2)O(2) in hyphae. May play an antioxidative role in fungal defense against the host-produced H(2)O(2) (oxidative burst) at the early stage of plant infection.</text>
</comment>
<evidence type="ECO:0000256" key="8">
    <source>
        <dbReference type="ARBA" id="ARBA00051651"/>
    </source>
</evidence>
<dbReference type="EC" id="1.11.1.21" evidence="9 10"/>
<dbReference type="InterPro" id="IPR019793">
    <property type="entry name" value="Peroxidases_heam-ligand_BS"/>
</dbReference>
<dbReference type="PRINTS" id="PR00460">
    <property type="entry name" value="BPEROXIDASE"/>
</dbReference>
<evidence type="ECO:0000256" key="10">
    <source>
        <dbReference type="RuleBase" id="RU003451"/>
    </source>
</evidence>
<dbReference type="GO" id="GO:0004096">
    <property type="term" value="F:catalase activity"/>
    <property type="evidence" value="ECO:0007669"/>
    <property type="project" value="UniProtKB-UniRule"/>
</dbReference>
<evidence type="ECO:0000313" key="13">
    <source>
        <dbReference type="EMBL" id="KUI68351.1"/>
    </source>
</evidence>
<feature type="active site" description="Proton acceptor" evidence="9">
    <location>
        <position position="147"/>
    </location>
</feature>
<dbReference type="GO" id="GO:0046872">
    <property type="term" value="F:metal ion binding"/>
    <property type="evidence" value="ECO:0007669"/>
    <property type="project" value="UniProtKB-KW"/>
</dbReference>
<evidence type="ECO:0000256" key="11">
    <source>
        <dbReference type="SAM" id="MobiDB-lite"/>
    </source>
</evidence>
<evidence type="ECO:0000256" key="6">
    <source>
        <dbReference type="ARBA" id="ARBA00023324"/>
    </source>
</evidence>
<evidence type="ECO:0000256" key="5">
    <source>
        <dbReference type="ARBA" id="ARBA00023004"/>
    </source>
</evidence>
<keyword evidence="4 9" id="KW-0560">Oxidoreductase</keyword>
<dbReference type="GO" id="GO:0042744">
    <property type="term" value="P:hydrogen peroxide catabolic process"/>
    <property type="evidence" value="ECO:0007669"/>
    <property type="project" value="UniProtKB-KW"/>
</dbReference>
<dbReference type="InterPro" id="IPR019794">
    <property type="entry name" value="Peroxidases_AS"/>
</dbReference>
<keyword evidence="6 9" id="KW-0376">Hydrogen peroxide</keyword>
<dbReference type="PROSITE" id="PS00435">
    <property type="entry name" value="PEROXIDASE_1"/>
    <property type="match status" value="1"/>
</dbReference>
<dbReference type="Proteomes" id="UP000078559">
    <property type="component" value="Chromosome 4"/>
</dbReference>
<feature type="site" description="Transition state stabilizer" evidence="9">
    <location>
        <position position="143"/>
    </location>
</feature>
<keyword evidence="1 9" id="KW-0575">Peroxidase</keyword>
<dbReference type="InterPro" id="IPR010255">
    <property type="entry name" value="Haem_peroxidase_sf"/>
</dbReference>
<dbReference type="PRINTS" id="PR00458">
    <property type="entry name" value="PEROXIDASE"/>
</dbReference>
<evidence type="ECO:0000256" key="3">
    <source>
        <dbReference type="ARBA" id="ARBA00022723"/>
    </source>
</evidence>
<comment type="catalytic activity">
    <reaction evidence="7 9 10">
        <text>2 H2O2 = O2 + 2 H2O</text>
        <dbReference type="Rhea" id="RHEA:20309"/>
        <dbReference type="ChEBI" id="CHEBI:15377"/>
        <dbReference type="ChEBI" id="CHEBI:15379"/>
        <dbReference type="ChEBI" id="CHEBI:16240"/>
        <dbReference type="EC" id="1.11.1.21"/>
    </reaction>
</comment>